<proteinExistence type="predicted"/>
<dbReference type="AlphaFoldDB" id="A0A6A1UZ58"/>
<dbReference type="OrthoDB" id="1730856at2759"/>
<accession>A0A6A1UZ58</accession>
<sequence length="85" mass="7716">MGGKGGGGSGKGGEGGGEKGGDGGGRSSGGVGGNGGGSSSSKGGGKSGMMVAPGSEGGAYISRDTFESNPQGYFSGLHSGEKGNK</sequence>
<evidence type="ECO:0000313" key="3">
    <source>
        <dbReference type="Proteomes" id="UP000516437"/>
    </source>
</evidence>
<feature type="compositionally biased region" description="Gly residues" evidence="1">
    <location>
        <begin position="22"/>
        <end position="47"/>
    </location>
</feature>
<feature type="region of interest" description="Disordered" evidence="1">
    <location>
        <begin position="1"/>
        <end position="85"/>
    </location>
</feature>
<dbReference type="PANTHER" id="PTHR33333">
    <property type="entry name" value="ERYTHROCYTE MEMBRANE PROTEIN 1-LIKE"/>
    <property type="match status" value="1"/>
</dbReference>
<comment type="caution">
    <text evidence="2">The sequence shown here is derived from an EMBL/GenBank/DDBJ whole genome shotgun (WGS) entry which is preliminary data.</text>
</comment>
<reference evidence="2 3" key="1">
    <citation type="journal article" date="2019" name="Plant Biotechnol. J.">
        <title>The red bayberry genome and genetic basis of sex determination.</title>
        <authorList>
            <person name="Jia H.M."/>
            <person name="Jia H.J."/>
            <person name="Cai Q.L."/>
            <person name="Wang Y."/>
            <person name="Zhao H.B."/>
            <person name="Yang W.F."/>
            <person name="Wang G.Y."/>
            <person name="Li Y.H."/>
            <person name="Zhan D.L."/>
            <person name="Shen Y.T."/>
            <person name="Niu Q.F."/>
            <person name="Chang L."/>
            <person name="Qiu J."/>
            <person name="Zhao L."/>
            <person name="Xie H.B."/>
            <person name="Fu W.Y."/>
            <person name="Jin J."/>
            <person name="Li X.W."/>
            <person name="Jiao Y."/>
            <person name="Zhou C.C."/>
            <person name="Tu T."/>
            <person name="Chai C.Y."/>
            <person name="Gao J.L."/>
            <person name="Fan L.J."/>
            <person name="van de Weg E."/>
            <person name="Wang J.Y."/>
            <person name="Gao Z.S."/>
        </authorList>
    </citation>
    <scope>NUCLEOTIDE SEQUENCE [LARGE SCALE GENOMIC DNA]</scope>
    <source>
        <tissue evidence="2">Leaves</tissue>
    </source>
</reference>
<dbReference type="EMBL" id="RXIC02000025">
    <property type="protein sequence ID" value="KAB1205659.1"/>
    <property type="molecule type" value="Genomic_DNA"/>
</dbReference>
<evidence type="ECO:0000313" key="2">
    <source>
        <dbReference type="EMBL" id="KAB1205659.1"/>
    </source>
</evidence>
<organism evidence="2 3">
    <name type="scientific">Morella rubra</name>
    <name type="common">Chinese bayberry</name>
    <dbReference type="NCBI Taxonomy" id="262757"/>
    <lineage>
        <taxon>Eukaryota</taxon>
        <taxon>Viridiplantae</taxon>
        <taxon>Streptophyta</taxon>
        <taxon>Embryophyta</taxon>
        <taxon>Tracheophyta</taxon>
        <taxon>Spermatophyta</taxon>
        <taxon>Magnoliopsida</taxon>
        <taxon>eudicotyledons</taxon>
        <taxon>Gunneridae</taxon>
        <taxon>Pentapetalae</taxon>
        <taxon>rosids</taxon>
        <taxon>fabids</taxon>
        <taxon>Fagales</taxon>
        <taxon>Myricaceae</taxon>
        <taxon>Morella</taxon>
    </lineage>
</organism>
<dbReference type="PANTHER" id="PTHR33333:SF32">
    <property type="entry name" value="PSAD1"/>
    <property type="match status" value="1"/>
</dbReference>
<evidence type="ECO:0000256" key="1">
    <source>
        <dbReference type="SAM" id="MobiDB-lite"/>
    </source>
</evidence>
<name>A0A6A1UZ58_9ROSI</name>
<gene>
    <name evidence="2" type="ORF">CJ030_MR7G017831</name>
</gene>
<keyword evidence="3" id="KW-1185">Reference proteome</keyword>
<protein>
    <submittedName>
        <fullName evidence="2">Uncharacterized protein</fullName>
    </submittedName>
</protein>
<dbReference type="Proteomes" id="UP000516437">
    <property type="component" value="Chromosome 7"/>
</dbReference>
<dbReference type="InterPro" id="IPR039926">
    <property type="entry name" value="Egg_app_1"/>
</dbReference>
<feature type="compositionally biased region" description="Gly residues" evidence="1">
    <location>
        <begin position="1"/>
        <end position="15"/>
    </location>
</feature>